<dbReference type="InterPro" id="IPR006119">
    <property type="entry name" value="Resolv_N"/>
</dbReference>
<sequence length="125" mass="14290">MKAIAYIRSATNDKDYQLEAGSFPQDKTIENYCYINNIELLQSFYDVGVSGSDFKRKGWVELEDFLLHNSVDLLIVTDYYDRIGSDIPAVKAKIAEIEQKRNLQILALARPVIPSTEEIENLFNP</sequence>
<dbReference type="GO" id="GO:0000150">
    <property type="term" value="F:DNA strand exchange activity"/>
    <property type="evidence" value="ECO:0007669"/>
    <property type="project" value="InterPro"/>
</dbReference>
<reference evidence="2 3" key="1">
    <citation type="submission" date="2018-06" db="EMBL/GenBank/DDBJ databases">
        <title>Pedobacter endophyticus sp. nov., an endophytic bacterium isolated from a leaf of Triticum aestivum.</title>
        <authorList>
            <person name="Zhang L."/>
        </authorList>
    </citation>
    <scope>NUCLEOTIDE SEQUENCE [LARGE SCALE GENOMIC DNA]</scope>
    <source>
        <strain evidence="2 3">CM134L-2</strain>
    </source>
</reference>
<dbReference type="SMART" id="SM00857">
    <property type="entry name" value="Resolvase"/>
    <property type="match status" value="1"/>
</dbReference>
<accession>A0A443Z2C2</accession>
<protein>
    <submittedName>
        <fullName evidence="2">Recombinase family protein</fullName>
    </submittedName>
</protein>
<feature type="domain" description="Resolvase/invertase-type recombinase catalytic" evidence="1">
    <location>
        <begin position="3"/>
        <end position="123"/>
    </location>
</feature>
<evidence type="ECO:0000313" key="3">
    <source>
        <dbReference type="Proteomes" id="UP000284120"/>
    </source>
</evidence>
<comment type="caution">
    <text evidence="2">The sequence shown here is derived from an EMBL/GenBank/DDBJ whole genome shotgun (WGS) entry which is preliminary data.</text>
</comment>
<dbReference type="AlphaFoldDB" id="A0A443Z2C2"/>
<dbReference type="SUPFAM" id="SSF53041">
    <property type="entry name" value="Resolvase-like"/>
    <property type="match status" value="1"/>
</dbReference>
<proteinExistence type="predicted"/>
<dbReference type="InterPro" id="IPR036162">
    <property type="entry name" value="Resolvase-like_N_sf"/>
</dbReference>
<dbReference type="EMBL" id="SAYW01000001">
    <property type="protein sequence ID" value="RWU10666.1"/>
    <property type="molecule type" value="Genomic_DNA"/>
</dbReference>
<dbReference type="OrthoDB" id="9815006at2"/>
<keyword evidence="3" id="KW-1185">Reference proteome</keyword>
<evidence type="ECO:0000313" key="2">
    <source>
        <dbReference type="EMBL" id="RWU10666.1"/>
    </source>
</evidence>
<dbReference type="Pfam" id="PF00239">
    <property type="entry name" value="Resolvase"/>
    <property type="match status" value="1"/>
</dbReference>
<evidence type="ECO:0000259" key="1">
    <source>
        <dbReference type="SMART" id="SM00857"/>
    </source>
</evidence>
<dbReference type="Proteomes" id="UP000284120">
    <property type="component" value="Unassembled WGS sequence"/>
</dbReference>
<dbReference type="GO" id="GO:0003677">
    <property type="term" value="F:DNA binding"/>
    <property type="evidence" value="ECO:0007669"/>
    <property type="project" value="InterPro"/>
</dbReference>
<name>A0A443Z2C2_9SPHI</name>
<organism evidence="2 3">
    <name type="scientific">Pedobacter chitinilyticus</name>
    <dbReference type="NCBI Taxonomy" id="2233776"/>
    <lineage>
        <taxon>Bacteria</taxon>
        <taxon>Pseudomonadati</taxon>
        <taxon>Bacteroidota</taxon>
        <taxon>Sphingobacteriia</taxon>
        <taxon>Sphingobacteriales</taxon>
        <taxon>Sphingobacteriaceae</taxon>
        <taxon>Pedobacter</taxon>
    </lineage>
</organism>
<gene>
    <name evidence="2" type="ORF">DPV69_04825</name>
</gene>
<dbReference type="Gene3D" id="3.40.50.1390">
    <property type="entry name" value="Resolvase, N-terminal catalytic domain"/>
    <property type="match status" value="1"/>
</dbReference>
<dbReference type="RefSeq" id="WP_113646154.1">
    <property type="nucleotide sequence ID" value="NZ_QMHN01000001.1"/>
</dbReference>